<dbReference type="EMBL" id="AWGW01000002">
    <property type="protein sequence ID" value="ERK03113.1"/>
    <property type="molecule type" value="Genomic_DNA"/>
</dbReference>
<protein>
    <submittedName>
        <fullName evidence="1">Uncharacterized protein</fullName>
    </submittedName>
</protein>
<gene>
    <name evidence="1" type="ORF">HMPREF9145_2663</name>
</gene>
<dbReference type="PATRIC" id="fig|1395125.3.peg.31"/>
<name>U2LF68_9BACT</name>
<organism evidence="1 2">
    <name type="scientific">Segatella salivae F0493</name>
    <dbReference type="NCBI Taxonomy" id="1395125"/>
    <lineage>
        <taxon>Bacteria</taxon>
        <taxon>Pseudomonadati</taxon>
        <taxon>Bacteroidota</taxon>
        <taxon>Bacteroidia</taxon>
        <taxon>Bacteroidales</taxon>
        <taxon>Prevotellaceae</taxon>
        <taxon>Segatella</taxon>
    </lineage>
</organism>
<accession>U2LF68</accession>
<evidence type="ECO:0000313" key="2">
    <source>
        <dbReference type="Proteomes" id="UP000017023"/>
    </source>
</evidence>
<sequence>MYSSVKSGTIVFDACADADKDDRTIIQINNTLFILLSISVIEYLHKKSSLFSPCTAWQKGMKKRTKETPKSPLFMGYMARLTRA</sequence>
<reference evidence="1 2" key="1">
    <citation type="submission" date="2013-08" db="EMBL/GenBank/DDBJ databases">
        <authorList>
            <person name="Durkin A.S."/>
            <person name="Haft D.R."/>
            <person name="McCorrison J."/>
            <person name="Torralba M."/>
            <person name="Gillis M."/>
            <person name="Haft D.H."/>
            <person name="Methe B."/>
            <person name="Sutton G."/>
            <person name="Nelson K.E."/>
        </authorList>
    </citation>
    <scope>NUCLEOTIDE SEQUENCE [LARGE SCALE GENOMIC DNA]</scope>
    <source>
        <strain evidence="1 2">F0493</strain>
    </source>
</reference>
<evidence type="ECO:0000313" key="1">
    <source>
        <dbReference type="EMBL" id="ERK03113.1"/>
    </source>
</evidence>
<comment type="caution">
    <text evidence="1">The sequence shown here is derived from an EMBL/GenBank/DDBJ whole genome shotgun (WGS) entry which is preliminary data.</text>
</comment>
<dbReference type="Proteomes" id="UP000017023">
    <property type="component" value="Unassembled WGS sequence"/>
</dbReference>
<proteinExistence type="predicted"/>
<dbReference type="AlphaFoldDB" id="U2LF68"/>